<keyword evidence="2" id="KW-0472">Membrane</keyword>
<name>A0ABP8AFM0_9MICO</name>
<organism evidence="3 4">
    <name type="scientific">Gryllotalpicola kribbensis</name>
    <dbReference type="NCBI Taxonomy" id="993084"/>
    <lineage>
        <taxon>Bacteria</taxon>
        <taxon>Bacillati</taxon>
        <taxon>Actinomycetota</taxon>
        <taxon>Actinomycetes</taxon>
        <taxon>Micrococcales</taxon>
        <taxon>Microbacteriaceae</taxon>
        <taxon>Gryllotalpicola</taxon>
    </lineage>
</organism>
<protein>
    <recommendedName>
        <fullName evidence="5">Capsular polysaccharide biosynthesis protein</fullName>
    </recommendedName>
</protein>
<feature type="region of interest" description="Disordered" evidence="1">
    <location>
        <begin position="239"/>
        <end position="289"/>
    </location>
</feature>
<evidence type="ECO:0000313" key="4">
    <source>
        <dbReference type="Proteomes" id="UP001500213"/>
    </source>
</evidence>
<evidence type="ECO:0000313" key="3">
    <source>
        <dbReference type="EMBL" id="GAA4183194.1"/>
    </source>
</evidence>
<proteinExistence type="predicted"/>
<dbReference type="RefSeq" id="WP_344772908.1">
    <property type="nucleotide sequence ID" value="NZ_BAABBX010000001.1"/>
</dbReference>
<reference evidence="4" key="1">
    <citation type="journal article" date="2019" name="Int. J. Syst. Evol. Microbiol.">
        <title>The Global Catalogue of Microorganisms (GCM) 10K type strain sequencing project: providing services to taxonomists for standard genome sequencing and annotation.</title>
        <authorList>
            <consortium name="The Broad Institute Genomics Platform"/>
            <consortium name="The Broad Institute Genome Sequencing Center for Infectious Disease"/>
            <person name="Wu L."/>
            <person name="Ma J."/>
        </authorList>
    </citation>
    <scope>NUCLEOTIDE SEQUENCE [LARGE SCALE GENOMIC DNA]</scope>
    <source>
        <strain evidence="4">JCM 17593</strain>
    </source>
</reference>
<dbReference type="Proteomes" id="UP001500213">
    <property type="component" value="Unassembled WGS sequence"/>
</dbReference>
<evidence type="ECO:0000256" key="1">
    <source>
        <dbReference type="SAM" id="MobiDB-lite"/>
    </source>
</evidence>
<dbReference type="EMBL" id="BAABBX010000001">
    <property type="protein sequence ID" value="GAA4183194.1"/>
    <property type="molecule type" value="Genomic_DNA"/>
</dbReference>
<gene>
    <name evidence="3" type="ORF">GCM10022288_02200</name>
</gene>
<keyword evidence="2" id="KW-0812">Transmembrane</keyword>
<feature type="compositionally biased region" description="Pro residues" evidence="1">
    <location>
        <begin position="280"/>
        <end position="289"/>
    </location>
</feature>
<evidence type="ECO:0008006" key="5">
    <source>
        <dbReference type="Google" id="ProtNLM"/>
    </source>
</evidence>
<comment type="caution">
    <text evidence="3">The sequence shown here is derived from an EMBL/GenBank/DDBJ whole genome shotgun (WGS) entry which is preliminary data.</text>
</comment>
<keyword evidence="2" id="KW-1133">Transmembrane helix</keyword>
<feature type="transmembrane region" description="Helical" evidence="2">
    <location>
        <begin position="202"/>
        <end position="227"/>
    </location>
</feature>
<sequence>MDVPHYLRVLWRYKWLLLVGLVVAAMAALVAGFTLVDGKLVSRTTQQYTAATTIMLGSSDQSIYTDQQVGPTQAPGQSVQQTNLAQTAVVYAYLISGDTIRQQVEASLGAFGPDDGLTAVSRTTQPAGSEQFPGKYTLPMINVVGESDSASRAEKISRTAAEQFQTYVLRQQNAAKVAAADRIQLTTITDGAAEAAEGSNPAIPIVITGAGVMLVFIALAFVLYNVALSRERARARRARASRGMVPELGGPRAEQSAPALASGAAAGPAGPGAPGGPDAFTPPRPAVEA</sequence>
<keyword evidence="4" id="KW-1185">Reference proteome</keyword>
<evidence type="ECO:0000256" key="2">
    <source>
        <dbReference type="SAM" id="Phobius"/>
    </source>
</evidence>
<feature type="compositionally biased region" description="Low complexity" evidence="1">
    <location>
        <begin position="257"/>
        <end position="268"/>
    </location>
</feature>
<accession>A0ABP8AFM0</accession>
<feature type="transmembrane region" description="Helical" evidence="2">
    <location>
        <begin position="15"/>
        <end position="36"/>
    </location>
</feature>